<evidence type="ECO:0000313" key="7">
    <source>
        <dbReference type="EMBL" id="KAE9204421.1"/>
    </source>
</evidence>
<dbReference type="EMBL" id="QXFW01001436">
    <property type="protein sequence ID" value="KAE8990817.1"/>
    <property type="molecule type" value="Genomic_DNA"/>
</dbReference>
<evidence type="ECO:0000313" key="4">
    <source>
        <dbReference type="EMBL" id="KAE9095144.1"/>
    </source>
</evidence>
<dbReference type="Proteomes" id="UP000440367">
    <property type="component" value="Unassembled WGS sequence"/>
</dbReference>
<dbReference type="EMBL" id="QXFX01001175">
    <property type="protein sequence ID" value="KAE9095144.1"/>
    <property type="molecule type" value="Genomic_DNA"/>
</dbReference>
<dbReference type="Proteomes" id="UP000429523">
    <property type="component" value="Unassembled WGS sequence"/>
</dbReference>
<dbReference type="AlphaFoldDB" id="A0A6A4D2C6"/>
<evidence type="ECO:0000313" key="11">
    <source>
        <dbReference type="Proteomes" id="UP000433483"/>
    </source>
</evidence>
<dbReference type="Proteomes" id="UP000488956">
    <property type="component" value="Unassembled WGS sequence"/>
</dbReference>
<dbReference type="SUPFAM" id="SSF52047">
    <property type="entry name" value="RNI-like"/>
    <property type="match status" value="1"/>
</dbReference>
<keyword evidence="11" id="KW-1185">Reference proteome</keyword>
<dbReference type="InterPro" id="IPR032675">
    <property type="entry name" value="LRR_dom_sf"/>
</dbReference>
<evidence type="ECO:0000313" key="5">
    <source>
        <dbReference type="EMBL" id="KAE9127566.1"/>
    </source>
</evidence>
<dbReference type="EMBL" id="QXFZ01001218">
    <property type="protein sequence ID" value="KAE9094554.1"/>
    <property type="molecule type" value="Genomic_DNA"/>
</dbReference>
<evidence type="ECO:0000313" key="16">
    <source>
        <dbReference type="Proteomes" id="UP000460718"/>
    </source>
</evidence>
<protein>
    <submittedName>
        <fullName evidence="9">Uncharacterized protein</fullName>
    </submittedName>
</protein>
<comment type="caution">
    <text evidence="9">The sequence shown here is derived from an EMBL/GenBank/DDBJ whole genome shotgun (WGS) entry which is preliminary data.</text>
</comment>
<sequence>MTGPRASRRPRSSEDPTLLTLLDSSEFSAQLIGLLSLNERRHVAMLCHRAAQSEFRERMFARGVWVLPPSAHHLTGVSTATRKFIKDVIVHNTQNIEIIANFPAIQNVTVRTRYEPCFVEHKVADTDMPVVDLSGPWPSSMTKLDLSNARLENMSRLGELTQLSTLVLPTGPSESYSPSLERMTRLKTISMTLSSSNRRTLDFVRGNPDLGELIIHISRDTCGEPVLDLGPLVDAQLENLHTLEIVASSGSFAVVNLARAIIAYRTSLKVFRLVGVSLDPESLVALRALFGTLEELTISACTNLRWSSVITSLNGAISGHLKRLDIWNVQVDNIEFVRDMPKLQVLRMNQFPDTMDFSPLQTLAQLELLDHGKIYNLDEEFASQWEILAKLPSLKTLKHPPSIHCAPPLQQLQTLEVISRCGKSLDLSGWTGLEVLKWVGWSLGDVVRTSPRTLLHLEPLVDEQKLEFSHIAEMTQLRTLCMYDSNNISVTTPGDYSFLGALTQLEVLELVEVPIGDLKVLRSATHLRRLVLKETLVTDVSPLLSLTELECIDLRGTKATNVNVLKSMPSIKVLRL</sequence>
<dbReference type="EMBL" id="QXGA01001148">
    <property type="protein sequence ID" value="KAE9127566.1"/>
    <property type="molecule type" value="Genomic_DNA"/>
</dbReference>
<dbReference type="SUPFAM" id="SSF52058">
    <property type="entry name" value="L domain-like"/>
    <property type="match status" value="1"/>
</dbReference>
<dbReference type="Proteomes" id="UP000441208">
    <property type="component" value="Unassembled WGS sequence"/>
</dbReference>
<evidence type="ECO:0000313" key="6">
    <source>
        <dbReference type="EMBL" id="KAE9194636.1"/>
    </source>
</evidence>
<evidence type="ECO:0000313" key="9">
    <source>
        <dbReference type="EMBL" id="KAE9296535.1"/>
    </source>
</evidence>
<dbReference type="Proteomes" id="UP000440732">
    <property type="component" value="Unassembled WGS sequence"/>
</dbReference>
<dbReference type="Proteomes" id="UP000460718">
    <property type="component" value="Unassembled WGS sequence"/>
</dbReference>
<dbReference type="Gene3D" id="3.80.10.10">
    <property type="entry name" value="Ribonuclease Inhibitor"/>
    <property type="match status" value="2"/>
</dbReference>
<dbReference type="Proteomes" id="UP000437068">
    <property type="component" value="Unassembled WGS sequence"/>
</dbReference>
<dbReference type="Proteomes" id="UP000476176">
    <property type="component" value="Unassembled WGS sequence"/>
</dbReference>
<evidence type="ECO:0000313" key="3">
    <source>
        <dbReference type="EMBL" id="KAE9094554.1"/>
    </source>
</evidence>
<dbReference type="Proteomes" id="UP000433483">
    <property type="component" value="Unassembled WGS sequence"/>
</dbReference>
<evidence type="ECO:0000313" key="2">
    <source>
        <dbReference type="EMBL" id="KAE8990817.1"/>
    </source>
</evidence>
<evidence type="ECO:0000313" key="1">
    <source>
        <dbReference type="EMBL" id="KAE8931263.1"/>
    </source>
</evidence>
<dbReference type="PANTHER" id="PTHR47186">
    <property type="entry name" value="LEUCINE-RICH REPEAT-CONTAINING PROTEIN 57"/>
    <property type="match status" value="1"/>
</dbReference>
<evidence type="ECO:0000313" key="8">
    <source>
        <dbReference type="EMBL" id="KAE9211292.1"/>
    </source>
</evidence>
<evidence type="ECO:0000313" key="15">
    <source>
        <dbReference type="Proteomes" id="UP000441208"/>
    </source>
</evidence>
<dbReference type="EMBL" id="QXGE01001176">
    <property type="protein sequence ID" value="KAE9296535.1"/>
    <property type="molecule type" value="Genomic_DNA"/>
</dbReference>
<organism evidence="9 12">
    <name type="scientific">Phytophthora fragariae</name>
    <dbReference type="NCBI Taxonomy" id="53985"/>
    <lineage>
        <taxon>Eukaryota</taxon>
        <taxon>Sar</taxon>
        <taxon>Stramenopiles</taxon>
        <taxon>Oomycota</taxon>
        <taxon>Peronosporomycetes</taxon>
        <taxon>Peronosporales</taxon>
        <taxon>Peronosporaceae</taxon>
        <taxon>Phytophthora</taxon>
    </lineage>
</organism>
<dbReference type="EMBL" id="QXGB01001223">
    <property type="protein sequence ID" value="KAE9194636.1"/>
    <property type="molecule type" value="Genomic_DNA"/>
</dbReference>
<dbReference type="EMBL" id="QXGD01001229">
    <property type="protein sequence ID" value="KAE9211292.1"/>
    <property type="molecule type" value="Genomic_DNA"/>
</dbReference>
<evidence type="ECO:0000313" key="17">
    <source>
        <dbReference type="Proteomes" id="UP000476176"/>
    </source>
</evidence>
<name>A0A6A4D2C6_9STRA</name>
<dbReference type="PANTHER" id="PTHR47186:SF3">
    <property type="entry name" value="OS09G0267800 PROTEIN"/>
    <property type="match status" value="1"/>
</dbReference>
<dbReference type="EMBL" id="QXGF01001265">
    <property type="protein sequence ID" value="KAE8931263.1"/>
    <property type="molecule type" value="Genomic_DNA"/>
</dbReference>
<dbReference type="OrthoDB" id="10283965at2759"/>
<evidence type="ECO:0000313" key="12">
    <source>
        <dbReference type="Proteomes" id="UP000437068"/>
    </source>
</evidence>
<dbReference type="EMBL" id="QXGC01001370">
    <property type="protein sequence ID" value="KAE9204421.1"/>
    <property type="molecule type" value="Genomic_DNA"/>
</dbReference>
<accession>A0A6A4D2C6</accession>
<proteinExistence type="predicted"/>
<gene>
    <name evidence="9" type="ORF">PF001_g16823</name>
    <name evidence="8" type="ORF">PF002_g18575</name>
    <name evidence="7" type="ORF">PF004_g17851</name>
    <name evidence="6" type="ORF">PF005_g17609</name>
    <name evidence="5" type="ORF">PF006_g16492</name>
    <name evidence="3" type="ORF">PF007_g17722</name>
    <name evidence="1" type="ORF">PF009_g18674</name>
    <name evidence="4" type="ORF">PF010_g16821</name>
    <name evidence="2" type="ORF">PF011_g18199</name>
</gene>
<evidence type="ECO:0000313" key="13">
    <source>
        <dbReference type="Proteomes" id="UP000440367"/>
    </source>
</evidence>
<evidence type="ECO:0000313" key="18">
    <source>
        <dbReference type="Proteomes" id="UP000488956"/>
    </source>
</evidence>
<reference evidence="10 11" key="1">
    <citation type="submission" date="2018-08" db="EMBL/GenBank/DDBJ databases">
        <title>Genomic investigation of the strawberry pathogen Phytophthora fragariae indicates pathogenicity is determined by transcriptional variation in three key races.</title>
        <authorList>
            <person name="Adams T.M."/>
            <person name="Armitage A.D."/>
            <person name="Sobczyk M.K."/>
            <person name="Bates H.J."/>
            <person name="Dunwell J.M."/>
            <person name="Nellist C.F."/>
            <person name="Harrison R.J."/>
        </authorList>
    </citation>
    <scope>NUCLEOTIDE SEQUENCE [LARGE SCALE GENOMIC DNA]</scope>
    <source>
        <strain evidence="9 12">A4</strain>
        <strain evidence="8 13">BC-1</strain>
        <strain evidence="7 17">BC-23</strain>
        <strain evidence="6 11">NOV-27</strain>
        <strain evidence="5 14">NOV-5</strain>
        <strain evidence="3 15">NOV-71</strain>
        <strain evidence="1 10">NOV-9</strain>
        <strain evidence="4 18">ONT-3</strain>
        <strain evidence="2 16">SCRP245</strain>
    </source>
</reference>
<evidence type="ECO:0000313" key="14">
    <source>
        <dbReference type="Proteomes" id="UP000440732"/>
    </source>
</evidence>
<evidence type="ECO:0000313" key="10">
    <source>
        <dbReference type="Proteomes" id="UP000429523"/>
    </source>
</evidence>